<organism evidence="2 3">
    <name type="scientific">Cannabis sativa</name>
    <name type="common">Hemp</name>
    <name type="synonym">Marijuana</name>
    <dbReference type="NCBI Taxonomy" id="3483"/>
    <lineage>
        <taxon>Eukaryota</taxon>
        <taxon>Viridiplantae</taxon>
        <taxon>Streptophyta</taxon>
        <taxon>Embryophyta</taxon>
        <taxon>Tracheophyta</taxon>
        <taxon>Spermatophyta</taxon>
        <taxon>Magnoliopsida</taxon>
        <taxon>eudicotyledons</taxon>
        <taxon>Gunneridae</taxon>
        <taxon>Pentapetalae</taxon>
        <taxon>rosids</taxon>
        <taxon>fabids</taxon>
        <taxon>Rosales</taxon>
        <taxon>Cannabaceae</taxon>
        <taxon>Cannabis</taxon>
    </lineage>
</organism>
<protein>
    <submittedName>
        <fullName evidence="2">Uncharacterized protein</fullName>
    </submittedName>
</protein>
<accession>A0A7J6GHU8</accession>
<sequence length="159" mass="16909">DPPSLIAFLPISARLFTLLLISSASSPSIILLTAFVIASLFTKSPTCLFHFLAPTSTPILITIGTPTQMLSSVEFQPQCVTNPPTASCWRIETCGAHPLIINPVSFILSSNPSGSHSSLIPSFFSFFTTQMNCCPEASSPVAISMSCSSLKLAMLPKLT</sequence>
<keyword evidence="1" id="KW-0812">Transmembrane</keyword>
<name>A0A7J6GHU8_CANSA</name>
<feature type="non-terminal residue" evidence="2">
    <location>
        <position position="1"/>
    </location>
</feature>
<comment type="caution">
    <text evidence="2">The sequence shown here is derived from an EMBL/GenBank/DDBJ whole genome shotgun (WGS) entry which is preliminary data.</text>
</comment>
<evidence type="ECO:0000313" key="3">
    <source>
        <dbReference type="Proteomes" id="UP000583929"/>
    </source>
</evidence>
<gene>
    <name evidence="2" type="ORF">G4B88_011389</name>
</gene>
<keyword evidence="1" id="KW-0472">Membrane</keyword>
<dbReference type="AlphaFoldDB" id="A0A7J6GHU8"/>
<evidence type="ECO:0000313" key="2">
    <source>
        <dbReference type="EMBL" id="KAF4382437.1"/>
    </source>
</evidence>
<proteinExistence type="predicted"/>
<dbReference type="Proteomes" id="UP000583929">
    <property type="component" value="Unassembled WGS sequence"/>
</dbReference>
<keyword evidence="1" id="KW-1133">Transmembrane helix</keyword>
<keyword evidence="3" id="KW-1185">Reference proteome</keyword>
<reference evidence="2 3" key="1">
    <citation type="journal article" date="2020" name="bioRxiv">
        <title>Sequence and annotation of 42 cannabis genomes reveals extensive copy number variation in cannabinoid synthesis and pathogen resistance genes.</title>
        <authorList>
            <person name="Mckernan K.J."/>
            <person name="Helbert Y."/>
            <person name="Kane L.T."/>
            <person name="Ebling H."/>
            <person name="Zhang L."/>
            <person name="Liu B."/>
            <person name="Eaton Z."/>
            <person name="Mclaughlin S."/>
            <person name="Kingan S."/>
            <person name="Baybayan P."/>
            <person name="Concepcion G."/>
            <person name="Jordan M."/>
            <person name="Riva A."/>
            <person name="Barbazuk W."/>
            <person name="Harkins T."/>
        </authorList>
    </citation>
    <scope>NUCLEOTIDE SEQUENCE [LARGE SCALE GENOMIC DNA]</scope>
    <source>
        <strain evidence="3">cv. Jamaican Lion 4</strain>
        <tissue evidence="2">Leaf</tissue>
    </source>
</reference>
<evidence type="ECO:0000256" key="1">
    <source>
        <dbReference type="SAM" id="Phobius"/>
    </source>
</evidence>
<feature type="transmembrane region" description="Helical" evidence="1">
    <location>
        <begin position="15"/>
        <end position="41"/>
    </location>
</feature>
<dbReference type="EMBL" id="JAATIQ010000101">
    <property type="protein sequence ID" value="KAF4382437.1"/>
    <property type="molecule type" value="Genomic_DNA"/>
</dbReference>